<protein>
    <submittedName>
        <fullName evidence="2">Uncharacterized protein</fullName>
    </submittedName>
</protein>
<dbReference type="eggNOG" id="COG1961">
    <property type="taxonomic scope" value="Bacteria"/>
</dbReference>
<proteinExistence type="predicted"/>
<dbReference type="OrthoDB" id="9791494at2"/>
<dbReference type="RefSeq" id="WP_012592535.1">
    <property type="nucleotide sequence ID" value="NC_011666.1"/>
</dbReference>
<gene>
    <name evidence="2" type="ordered locus">Msil_3580</name>
</gene>
<sequence length="142" mass="15610">MAPRAHCCCTFLPDKAALVKIDRELDRLVQAIMDGVPASRVKDKMTELEGRKAEAEARLNDAAEIPVLIHPNMAHHYHDQIAALREALTDEHAQASDLIRKLVEKIVLTPETGEGAKGLSIDHARPFGAHFVAGYKSQKAAR</sequence>
<dbReference type="Proteomes" id="UP000002257">
    <property type="component" value="Chromosome"/>
</dbReference>
<reference evidence="2 3" key="1">
    <citation type="journal article" date="2010" name="J. Bacteriol.">
        <title>Complete genome sequence of the aerobic facultative methanotroph Methylocella silvestris BL2.</title>
        <authorList>
            <person name="Chen Y."/>
            <person name="Crombie A."/>
            <person name="Rahman M.T."/>
            <person name="Dedysh S.N."/>
            <person name="Liesack W."/>
            <person name="Stott M.B."/>
            <person name="Alam M."/>
            <person name="Theisen A.R."/>
            <person name="Murrell J.C."/>
            <person name="Dunfield P.F."/>
        </authorList>
    </citation>
    <scope>NUCLEOTIDE SEQUENCE [LARGE SCALE GENOMIC DNA]</scope>
    <source>
        <strain evidence="3">DSM 15510 / CIP 108128 / LMG 27833 / NCIMB 13906 / BL2</strain>
    </source>
</reference>
<feature type="coiled-coil region" evidence="1">
    <location>
        <begin position="38"/>
        <end position="105"/>
    </location>
</feature>
<dbReference type="KEGG" id="msl:Msil_3580"/>
<dbReference type="HOGENOM" id="CLU_1813570_0_0_5"/>
<dbReference type="AlphaFoldDB" id="B8EIX5"/>
<keyword evidence="1" id="KW-0175">Coiled coil</keyword>
<accession>B8EIX5</accession>
<dbReference type="STRING" id="395965.Msil_3580"/>
<organism evidence="2 3">
    <name type="scientific">Methylocella silvestris (strain DSM 15510 / CIP 108128 / LMG 27833 / NCIMB 13906 / BL2)</name>
    <dbReference type="NCBI Taxonomy" id="395965"/>
    <lineage>
        <taxon>Bacteria</taxon>
        <taxon>Pseudomonadati</taxon>
        <taxon>Pseudomonadota</taxon>
        <taxon>Alphaproteobacteria</taxon>
        <taxon>Hyphomicrobiales</taxon>
        <taxon>Beijerinckiaceae</taxon>
        <taxon>Methylocella</taxon>
    </lineage>
</organism>
<name>B8EIX5_METSB</name>
<dbReference type="EMBL" id="CP001280">
    <property type="protein sequence ID" value="ACK52467.1"/>
    <property type="molecule type" value="Genomic_DNA"/>
</dbReference>
<evidence type="ECO:0000313" key="2">
    <source>
        <dbReference type="EMBL" id="ACK52467.1"/>
    </source>
</evidence>
<keyword evidence="3" id="KW-1185">Reference proteome</keyword>
<evidence type="ECO:0000256" key="1">
    <source>
        <dbReference type="SAM" id="Coils"/>
    </source>
</evidence>
<evidence type="ECO:0000313" key="3">
    <source>
        <dbReference type="Proteomes" id="UP000002257"/>
    </source>
</evidence>